<dbReference type="PROSITE" id="PS50297">
    <property type="entry name" value="ANK_REP_REGION"/>
    <property type="match status" value="3"/>
</dbReference>
<feature type="repeat" description="ANK" evidence="1">
    <location>
        <begin position="618"/>
        <end position="642"/>
    </location>
</feature>
<sequence length="680" mass="75310">MSLPPSLYCYSSLPEGSVRLLRLLPHQDEHAPIQCQLFDCALADSGSTRPYEALSYVWGSEVKPRSLSIDSCDLPVGENLYAALSHLRDCSIERTIWADAVCINQQDPKEKGKQVQSMAKIYAKASGVIVWLGEATPDSGQALEDVRIAAEQRTKLSINESAILRLLERQWFTRIWVLQEVAAARHVLIKCGPTEIDGYAFCSGLSALDLSYETHPDLRPLIRSVAYLIRGAAFRSRCATSQLGRFSLDICSLGELVDMYHTHKATDRRDKVYALLGMSSDDPSIAGLSANYEISWGQLLPQLVNFFFSERVSVDTWDDKEMAVIRGKGCVLGQVSSLQGTIDREERQRVVINRKHDFGFEERGSIWSFQASAKSVQEGDVICLLKGASVPTIIRPCSDYWAVVMIAVPPLNGLQSPSSDPYPEPLRLTKESPHDFLLVWDWDMYPDESLGREDYEHFMGTLMSKCPKAELGDRLNKVIRLRDTGVVLKDMKRDGQARETFRKAMETFESALRSMNCPELACPCHGRWGKGDIEKLEGMVGLLIKEKGGWMPLWLAAETGREAVIKLLLGTGTVDPDAKEEVYGRTPLSFAAENGHEAVIKLLLDTGKVDPDAKERLDGRTPLSFAADNGHEAVIKLLLGTGKVNLNAIGNHGRTPLSLAAENGHEAVIKLLLDAEGSHK</sequence>
<protein>
    <submittedName>
        <fullName evidence="3">Heterokaryon incompatibility protein-domain-containing protein</fullName>
    </submittedName>
</protein>
<evidence type="ECO:0000259" key="2">
    <source>
        <dbReference type="Pfam" id="PF06985"/>
    </source>
</evidence>
<name>A0A9P9GYU2_FUSSL</name>
<organism evidence="3 4">
    <name type="scientific">Fusarium solani</name>
    <name type="common">Filamentous fungus</name>
    <dbReference type="NCBI Taxonomy" id="169388"/>
    <lineage>
        <taxon>Eukaryota</taxon>
        <taxon>Fungi</taxon>
        <taxon>Dikarya</taxon>
        <taxon>Ascomycota</taxon>
        <taxon>Pezizomycotina</taxon>
        <taxon>Sordariomycetes</taxon>
        <taxon>Hypocreomycetidae</taxon>
        <taxon>Hypocreales</taxon>
        <taxon>Nectriaceae</taxon>
        <taxon>Fusarium</taxon>
        <taxon>Fusarium solani species complex</taxon>
    </lineage>
</organism>
<feature type="domain" description="Heterokaryon incompatibility" evidence="2">
    <location>
        <begin position="51"/>
        <end position="180"/>
    </location>
</feature>
<dbReference type="Gene3D" id="1.25.40.20">
    <property type="entry name" value="Ankyrin repeat-containing domain"/>
    <property type="match status" value="2"/>
</dbReference>
<keyword evidence="1" id="KW-0040">ANK repeat</keyword>
<dbReference type="Pfam" id="PF12796">
    <property type="entry name" value="Ank_2"/>
    <property type="match status" value="1"/>
</dbReference>
<gene>
    <name evidence="3" type="ORF">B0J15DRAFT_500195</name>
</gene>
<dbReference type="PANTHER" id="PTHR24148">
    <property type="entry name" value="ANKYRIN REPEAT DOMAIN-CONTAINING PROTEIN 39 HOMOLOG-RELATED"/>
    <property type="match status" value="1"/>
</dbReference>
<feature type="repeat" description="ANK" evidence="1">
    <location>
        <begin position="583"/>
        <end position="607"/>
    </location>
</feature>
<dbReference type="SUPFAM" id="SSF48403">
    <property type="entry name" value="Ankyrin repeat"/>
    <property type="match status" value="1"/>
</dbReference>
<evidence type="ECO:0000313" key="3">
    <source>
        <dbReference type="EMBL" id="KAH7247164.1"/>
    </source>
</evidence>
<dbReference type="Pfam" id="PF06985">
    <property type="entry name" value="HET"/>
    <property type="match status" value="1"/>
</dbReference>
<dbReference type="EMBL" id="JAGTJS010000016">
    <property type="protein sequence ID" value="KAH7247164.1"/>
    <property type="molecule type" value="Genomic_DNA"/>
</dbReference>
<dbReference type="InterPro" id="IPR036770">
    <property type="entry name" value="Ankyrin_rpt-contain_sf"/>
</dbReference>
<dbReference type="Proteomes" id="UP000736672">
    <property type="component" value="Unassembled WGS sequence"/>
</dbReference>
<dbReference type="InterPro" id="IPR002110">
    <property type="entry name" value="Ankyrin_rpt"/>
</dbReference>
<evidence type="ECO:0000256" key="1">
    <source>
        <dbReference type="PROSITE-ProRule" id="PRU00023"/>
    </source>
</evidence>
<reference evidence="3" key="1">
    <citation type="journal article" date="2021" name="Nat. Commun.">
        <title>Genetic determinants of endophytism in the Arabidopsis root mycobiome.</title>
        <authorList>
            <person name="Mesny F."/>
            <person name="Miyauchi S."/>
            <person name="Thiergart T."/>
            <person name="Pickel B."/>
            <person name="Atanasova L."/>
            <person name="Karlsson M."/>
            <person name="Huettel B."/>
            <person name="Barry K.W."/>
            <person name="Haridas S."/>
            <person name="Chen C."/>
            <person name="Bauer D."/>
            <person name="Andreopoulos W."/>
            <person name="Pangilinan J."/>
            <person name="LaButti K."/>
            <person name="Riley R."/>
            <person name="Lipzen A."/>
            <person name="Clum A."/>
            <person name="Drula E."/>
            <person name="Henrissat B."/>
            <person name="Kohler A."/>
            <person name="Grigoriev I.V."/>
            <person name="Martin F.M."/>
            <person name="Hacquard S."/>
        </authorList>
    </citation>
    <scope>NUCLEOTIDE SEQUENCE</scope>
    <source>
        <strain evidence="3">FSSC 5 MPI-SDFR-AT-0091</strain>
    </source>
</reference>
<dbReference type="OrthoDB" id="194358at2759"/>
<accession>A0A9P9GYU2</accession>
<dbReference type="AlphaFoldDB" id="A0A9P9GYU2"/>
<proteinExistence type="predicted"/>
<dbReference type="InterPro" id="IPR010730">
    <property type="entry name" value="HET"/>
</dbReference>
<dbReference type="SMART" id="SM00248">
    <property type="entry name" value="ANK"/>
    <property type="match status" value="4"/>
</dbReference>
<dbReference type="PANTHER" id="PTHR24148:SF78">
    <property type="entry name" value="HETEROKARYON INCOMPATIBILITY DOMAIN-CONTAINING PROTEIN"/>
    <property type="match status" value="1"/>
</dbReference>
<dbReference type="PROSITE" id="PS50088">
    <property type="entry name" value="ANK_REPEAT"/>
    <property type="match status" value="3"/>
</dbReference>
<dbReference type="Pfam" id="PF00023">
    <property type="entry name" value="Ank"/>
    <property type="match status" value="1"/>
</dbReference>
<dbReference type="InterPro" id="IPR052895">
    <property type="entry name" value="HetReg/Transcr_Mod"/>
</dbReference>
<evidence type="ECO:0000313" key="4">
    <source>
        <dbReference type="Proteomes" id="UP000736672"/>
    </source>
</evidence>
<keyword evidence="4" id="KW-1185">Reference proteome</keyword>
<comment type="caution">
    <text evidence="3">The sequence shown here is derived from an EMBL/GenBank/DDBJ whole genome shotgun (WGS) entry which is preliminary data.</text>
</comment>
<feature type="repeat" description="ANK" evidence="1">
    <location>
        <begin position="652"/>
        <end position="680"/>
    </location>
</feature>